<keyword evidence="2" id="KW-0408">Iron</keyword>
<keyword evidence="1" id="KW-0479">Metal-binding</keyword>
<sequence length="415" mass="47606">MEFLFSLPLLLCFILLTYLSLHVFLKKKRPLLAGENHSNDQEMPLLPPGRTGLPLIGESLDYFSKLQNNVIEKFVTERRNKYSNKVFKTSLLGQPMAILCGPEGNKFLFSNEKKFVQVWFSSSFDKIFPKTENATNTQDYKRVRKMLPSFLKMDTLSKYVGMMDMVMKQRLHTHWRNRQEVVVAPTLSKFTLALACRFFLSIDDPKKVEELTKPIEDVEAGLLSMPINLPGTALNHAIKASKYMRNEVAAIVRQRKIDLSDKSASSTQDILSHMLLTTDESGEFFSESNIVSNLFGLIEGGYTTVNSALTFIMKYLAELPHVYDEVLREQIEIANSKEKDEMLAWEDLRKMSYSWNVAREVLRLMPPGLGAFREAITDFMTNFRWEKLLPNEAVKTNPIPIPAKGFPVRLHPHKQ</sequence>
<dbReference type="GO" id="GO:0005506">
    <property type="term" value="F:iron ion binding"/>
    <property type="evidence" value="ECO:0007669"/>
    <property type="project" value="InterPro"/>
</dbReference>
<dbReference type="GO" id="GO:0004497">
    <property type="term" value="F:monooxygenase activity"/>
    <property type="evidence" value="ECO:0007669"/>
    <property type="project" value="InterPro"/>
</dbReference>
<dbReference type="PANTHER" id="PTHR24286">
    <property type="entry name" value="CYTOCHROME P450 26"/>
    <property type="match status" value="1"/>
</dbReference>
<dbReference type="Pfam" id="PF00067">
    <property type="entry name" value="p450"/>
    <property type="match status" value="1"/>
</dbReference>
<comment type="caution">
    <text evidence="3">The sequence shown here is derived from an EMBL/GenBank/DDBJ whole genome shotgun (WGS) entry which is preliminary data.</text>
</comment>
<reference evidence="3" key="1">
    <citation type="submission" date="2022-12" db="EMBL/GenBank/DDBJ databases">
        <title>Draft genome assemblies for two species of Escallonia (Escalloniales).</title>
        <authorList>
            <person name="Chanderbali A."/>
            <person name="Dervinis C."/>
            <person name="Anghel I."/>
            <person name="Soltis D."/>
            <person name="Soltis P."/>
            <person name="Zapata F."/>
        </authorList>
    </citation>
    <scope>NUCLEOTIDE SEQUENCE</scope>
    <source>
        <strain evidence="3">UCBG92.1500</strain>
        <tissue evidence="3">Leaf</tissue>
    </source>
</reference>
<dbReference type="InterPro" id="IPR036396">
    <property type="entry name" value="Cyt_P450_sf"/>
</dbReference>
<evidence type="ECO:0008006" key="5">
    <source>
        <dbReference type="Google" id="ProtNLM"/>
    </source>
</evidence>
<organism evidence="3 4">
    <name type="scientific">Escallonia rubra</name>
    <dbReference type="NCBI Taxonomy" id="112253"/>
    <lineage>
        <taxon>Eukaryota</taxon>
        <taxon>Viridiplantae</taxon>
        <taxon>Streptophyta</taxon>
        <taxon>Embryophyta</taxon>
        <taxon>Tracheophyta</taxon>
        <taxon>Spermatophyta</taxon>
        <taxon>Magnoliopsida</taxon>
        <taxon>eudicotyledons</taxon>
        <taxon>Gunneridae</taxon>
        <taxon>Pentapetalae</taxon>
        <taxon>asterids</taxon>
        <taxon>campanulids</taxon>
        <taxon>Escalloniales</taxon>
        <taxon>Escalloniaceae</taxon>
        <taxon>Escallonia</taxon>
    </lineage>
</organism>
<evidence type="ECO:0000256" key="1">
    <source>
        <dbReference type="ARBA" id="ARBA00022723"/>
    </source>
</evidence>
<evidence type="ECO:0000313" key="4">
    <source>
        <dbReference type="Proteomes" id="UP001187471"/>
    </source>
</evidence>
<name>A0AA88QN91_9ASTE</name>
<dbReference type="GO" id="GO:0016705">
    <property type="term" value="F:oxidoreductase activity, acting on paired donors, with incorporation or reduction of molecular oxygen"/>
    <property type="evidence" value="ECO:0007669"/>
    <property type="project" value="InterPro"/>
</dbReference>
<evidence type="ECO:0000256" key="2">
    <source>
        <dbReference type="ARBA" id="ARBA00023004"/>
    </source>
</evidence>
<dbReference type="EMBL" id="JAVXUO010002765">
    <property type="protein sequence ID" value="KAK2969938.1"/>
    <property type="molecule type" value="Genomic_DNA"/>
</dbReference>
<dbReference type="InterPro" id="IPR001128">
    <property type="entry name" value="Cyt_P450"/>
</dbReference>
<dbReference type="Gene3D" id="1.10.630.10">
    <property type="entry name" value="Cytochrome P450"/>
    <property type="match status" value="1"/>
</dbReference>
<dbReference type="Proteomes" id="UP001187471">
    <property type="component" value="Unassembled WGS sequence"/>
</dbReference>
<proteinExistence type="predicted"/>
<gene>
    <name evidence="3" type="ORF">RJ640_000467</name>
</gene>
<accession>A0AA88QN91</accession>
<dbReference type="GO" id="GO:0020037">
    <property type="term" value="F:heme binding"/>
    <property type="evidence" value="ECO:0007669"/>
    <property type="project" value="InterPro"/>
</dbReference>
<evidence type="ECO:0000313" key="3">
    <source>
        <dbReference type="EMBL" id="KAK2969938.1"/>
    </source>
</evidence>
<dbReference type="GO" id="GO:0016125">
    <property type="term" value="P:sterol metabolic process"/>
    <property type="evidence" value="ECO:0007669"/>
    <property type="project" value="TreeGrafter"/>
</dbReference>
<dbReference type="AlphaFoldDB" id="A0AA88QN91"/>
<dbReference type="PANTHER" id="PTHR24286:SF366">
    <property type="entry name" value="BETA-AMYRIN 28-OXIDASE"/>
    <property type="match status" value="1"/>
</dbReference>
<protein>
    <recommendedName>
        <fullName evidence="5">Cytochrome P450</fullName>
    </recommendedName>
</protein>
<keyword evidence="4" id="KW-1185">Reference proteome</keyword>
<dbReference type="SUPFAM" id="SSF48264">
    <property type="entry name" value="Cytochrome P450"/>
    <property type="match status" value="1"/>
</dbReference>